<dbReference type="GeneID" id="14883628"/>
<accession>A0A0A1TVW1</accession>
<dbReference type="GO" id="GO:0005938">
    <property type="term" value="C:cell cortex"/>
    <property type="evidence" value="ECO:0007669"/>
    <property type="project" value="TreeGrafter"/>
</dbReference>
<name>A0A0A1TVW1_ENTIV</name>
<dbReference type="SUPFAM" id="SSF55770">
    <property type="entry name" value="Profilin (actin-binding protein)"/>
    <property type="match status" value="1"/>
</dbReference>
<dbReference type="GO" id="GO:0005856">
    <property type="term" value="C:cytoskeleton"/>
    <property type="evidence" value="ECO:0007669"/>
    <property type="project" value="UniProtKB-SubCell"/>
</dbReference>
<dbReference type="InterPro" id="IPR048278">
    <property type="entry name" value="PFN"/>
</dbReference>
<dbReference type="RefSeq" id="XP_004183922.1">
    <property type="nucleotide sequence ID" value="XM_004183874.1"/>
</dbReference>
<sequence length="132" mass="14461">MAWEQYVDSFLLGCEKGNGGAIVGYDGLVWSCFSNANFGLTQEEAKTLAKSAAGNIENLKTVDLIVGGKKFEITHVDTEKNCATAKHEDGGLSMYKTKKTLVIGFYANNNTTPEQNAEATYHCAKYMLDLDY</sequence>
<protein>
    <recommendedName>
        <fullName evidence="7">Profilin</fullName>
    </recommendedName>
</protein>
<dbReference type="PANTHER" id="PTHR11604">
    <property type="entry name" value="PROFILIN"/>
    <property type="match status" value="1"/>
</dbReference>
<organism evidence="8 9">
    <name type="scientific">Entamoeba invadens IP1</name>
    <dbReference type="NCBI Taxonomy" id="370355"/>
    <lineage>
        <taxon>Eukaryota</taxon>
        <taxon>Amoebozoa</taxon>
        <taxon>Evosea</taxon>
        <taxon>Archamoebae</taxon>
        <taxon>Mastigamoebida</taxon>
        <taxon>Entamoebidae</taxon>
        <taxon>Entamoeba</taxon>
    </lineage>
</organism>
<keyword evidence="5" id="KW-0206">Cytoskeleton</keyword>
<keyword evidence="9" id="KW-1185">Reference proteome</keyword>
<dbReference type="Pfam" id="PF00235">
    <property type="entry name" value="Profilin"/>
    <property type="match status" value="1"/>
</dbReference>
<dbReference type="SMART" id="SM00392">
    <property type="entry name" value="PROF"/>
    <property type="match status" value="1"/>
</dbReference>
<comment type="similarity">
    <text evidence="2 7">Belongs to the profilin family.</text>
</comment>
<gene>
    <name evidence="8" type="ORF">EIN_171510</name>
</gene>
<evidence type="ECO:0000256" key="2">
    <source>
        <dbReference type="ARBA" id="ARBA00010058"/>
    </source>
</evidence>
<dbReference type="Gene3D" id="3.30.450.30">
    <property type="entry name" value="Dynein light chain 2a, cytoplasmic"/>
    <property type="match status" value="1"/>
</dbReference>
<dbReference type="InterPro" id="IPR036140">
    <property type="entry name" value="PFN_sf"/>
</dbReference>
<dbReference type="Proteomes" id="UP000014680">
    <property type="component" value="Unassembled WGS sequence"/>
</dbReference>
<keyword evidence="3" id="KW-0963">Cytoplasm</keyword>
<evidence type="ECO:0000256" key="5">
    <source>
        <dbReference type="ARBA" id="ARBA00023212"/>
    </source>
</evidence>
<dbReference type="InterPro" id="IPR005455">
    <property type="entry name" value="PFN_euk"/>
</dbReference>
<reference evidence="8 9" key="1">
    <citation type="submission" date="2012-10" db="EMBL/GenBank/DDBJ databases">
        <authorList>
            <person name="Zafar N."/>
            <person name="Inman J."/>
            <person name="Hall N."/>
            <person name="Lorenzi H."/>
            <person name="Caler E."/>
        </authorList>
    </citation>
    <scope>NUCLEOTIDE SEQUENCE [LARGE SCALE GENOMIC DNA]</scope>
    <source>
        <strain evidence="8 9">IP1</strain>
    </source>
</reference>
<evidence type="ECO:0000256" key="6">
    <source>
        <dbReference type="ARBA" id="ARBA00025549"/>
    </source>
</evidence>
<comment type="function">
    <text evidence="6">Binds to actin and affects the structure of the cytoskeleton. At high concentrations, profilin prevents the polymerization of actin, whereas it enhances it at low concentrations. By binding to PIP2, it inhibits the formation of IP3 and DG.</text>
</comment>
<dbReference type="GO" id="GO:0003785">
    <property type="term" value="F:actin monomer binding"/>
    <property type="evidence" value="ECO:0007669"/>
    <property type="project" value="TreeGrafter"/>
</dbReference>
<dbReference type="EMBL" id="KB207112">
    <property type="protein sequence ID" value="ELP84576.1"/>
    <property type="molecule type" value="Genomic_DNA"/>
</dbReference>
<dbReference type="VEuPathDB" id="AmoebaDB:EIN_171510"/>
<evidence type="ECO:0000256" key="4">
    <source>
        <dbReference type="ARBA" id="ARBA00023203"/>
    </source>
</evidence>
<evidence type="ECO:0000313" key="8">
    <source>
        <dbReference type="EMBL" id="ELP84576.1"/>
    </source>
</evidence>
<evidence type="ECO:0000256" key="3">
    <source>
        <dbReference type="ARBA" id="ARBA00022490"/>
    </source>
</evidence>
<dbReference type="AlphaFoldDB" id="A0A0A1TVW1"/>
<dbReference type="OrthoDB" id="421374at2759"/>
<keyword evidence="4 7" id="KW-0009">Actin-binding</keyword>
<dbReference type="PROSITE" id="PS00414">
    <property type="entry name" value="PROFILIN"/>
    <property type="match status" value="1"/>
</dbReference>
<comment type="subcellular location">
    <subcellularLocation>
        <location evidence="1">Cytoplasm</location>
        <location evidence="1">Cytoskeleton</location>
    </subcellularLocation>
</comment>
<proteinExistence type="inferred from homology"/>
<dbReference type="PANTHER" id="PTHR11604:SF0">
    <property type="entry name" value="PROFILIN"/>
    <property type="match status" value="1"/>
</dbReference>
<dbReference type="InterPro" id="IPR027310">
    <property type="entry name" value="Profilin_CS"/>
</dbReference>
<evidence type="ECO:0000256" key="1">
    <source>
        <dbReference type="ARBA" id="ARBA00004245"/>
    </source>
</evidence>
<evidence type="ECO:0000313" key="9">
    <source>
        <dbReference type="Proteomes" id="UP000014680"/>
    </source>
</evidence>
<dbReference type="KEGG" id="eiv:EIN_171510"/>
<evidence type="ECO:0000256" key="7">
    <source>
        <dbReference type="RuleBase" id="RU003909"/>
    </source>
</evidence>